<organism evidence="1 2">
    <name type="scientific">Meristemomyces frigidus</name>
    <dbReference type="NCBI Taxonomy" id="1508187"/>
    <lineage>
        <taxon>Eukaryota</taxon>
        <taxon>Fungi</taxon>
        <taxon>Dikarya</taxon>
        <taxon>Ascomycota</taxon>
        <taxon>Pezizomycotina</taxon>
        <taxon>Dothideomycetes</taxon>
        <taxon>Dothideomycetidae</taxon>
        <taxon>Mycosphaerellales</taxon>
        <taxon>Teratosphaeriaceae</taxon>
        <taxon>Meristemomyces</taxon>
    </lineage>
</organism>
<accession>A0AAN7YD77</accession>
<dbReference type="EMBL" id="JAVRRL010000079">
    <property type="protein sequence ID" value="KAK5108736.1"/>
    <property type="molecule type" value="Genomic_DNA"/>
</dbReference>
<evidence type="ECO:0000313" key="2">
    <source>
        <dbReference type="Proteomes" id="UP001310890"/>
    </source>
</evidence>
<comment type="caution">
    <text evidence="1">The sequence shown here is derived from an EMBL/GenBank/DDBJ whole genome shotgun (WGS) entry which is preliminary data.</text>
</comment>
<dbReference type="AlphaFoldDB" id="A0AAN7YD77"/>
<sequence length="182" mass="20506">MALHSLFFWHTKQSLDNTWHPLVTNSPTTNPNNLPPFLKRVDIEATAVDASPFIAGAGALAHLRQANDFGFTARASVFRNPKTLRTLHRATLITVPVVLACQAAGVEYRYFIPRWSHERERRREDEEVRRHVAVGMVAGMACWVVRIYGLRKGRLYWAPVDVVLGGALADLLHREYGKAHGL</sequence>
<reference evidence="1" key="1">
    <citation type="submission" date="2023-08" db="EMBL/GenBank/DDBJ databases">
        <title>Black Yeasts Isolated from many extreme environments.</title>
        <authorList>
            <person name="Coleine C."/>
            <person name="Stajich J.E."/>
            <person name="Selbmann L."/>
        </authorList>
    </citation>
    <scope>NUCLEOTIDE SEQUENCE</scope>
    <source>
        <strain evidence="1">CCFEE 5401</strain>
    </source>
</reference>
<gene>
    <name evidence="1" type="ORF">LTR62_007883</name>
</gene>
<protein>
    <submittedName>
        <fullName evidence="1">Uncharacterized protein</fullName>
    </submittedName>
</protein>
<evidence type="ECO:0000313" key="1">
    <source>
        <dbReference type="EMBL" id="KAK5108736.1"/>
    </source>
</evidence>
<dbReference type="Proteomes" id="UP001310890">
    <property type="component" value="Unassembled WGS sequence"/>
</dbReference>
<proteinExistence type="predicted"/>
<name>A0AAN7YD77_9PEZI</name>